<dbReference type="InterPro" id="IPR041113">
    <property type="entry name" value="Heliorhodopsin"/>
</dbReference>
<accession>A0A9W6ZE22</accession>
<dbReference type="OrthoDB" id="2129259at2759"/>
<evidence type="ECO:0000313" key="4">
    <source>
        <dbReference type="Proteomes" id="UP001165082"/>
    </source>
</evidence>
<keyword evidence="2" id="KW-0812">Transmembrane</keyword>
<keyword evidence="2" id="KW-1133">Transmembrane helix</keyword>
<evidence type="ECO:0000256" key="1">
    <source>
        <dbReference type="SAM" id="MobiDB-lite"/>
    </source>
</evidence>
<protein>
    <submittedName>
        <fullName evidence="3">Uncharacterized protein</fullName>
    </submittedName>
</protein>
<feature type="transmembrane region" description="Helical" evidence="2">
    <location>
        <begin position="97"/>
        <end position="116"/>
    </location>
</feature>
<name>A0A9W6ZE22_9STRA</name>
<feature type="region of interest" description="Disordered" evidence="1">
    <location>
        <begin position="1"/>
        <end position="77"/>
    </location>
</feature>
<sequence length="355" mass="39651">MLGFSAEEGEAAPAPAPTRRKSKTKDKDDDSVNMEKGENGVYVVRCDSNCSDSSRGSCRSAAGSNRSTGKSSDKTHQIDQYNDEQDNWEYNLTRYNLTFFGLFVSTTTAFYVLYFVQSSVRDYTLPIYYSSSNYDKTLQSFELAQEEVFTLPLFTLVLAFMTSGAISTSVTFIPCINTCYFDQLEKGVNLFKWFDICVSSACLNLLVATQFGVGDLNSLIPVAGLSVASAFLFYLYERINTMSGVLIQPTFKSPMVFAIIVWLFIWPTFILSAVLSNNTSTFDFGQFPTWMYGNAGCALLYSALMWLNEMLYFSGCGPWGRQGYEYAEKGQILISFVAKSAVAWLTYAFDVQGIN</sequence>
<feature type="transmembrane region" description="Helical" evidence="2">
    <location>
        <begin position="153"/>
        <end position="181"/>
    </location>
</feature>
<dbReference type="AlphaFoldDB" id="A0A9W6ZE22"/>
<feature type="transmembrane region" description="Helical" evidence="2">
    <location>
        <begin position="193"/>
        <end position="213"/>
    </location>
</feature>
<feature type="compositionally biased region" description="Basic and acidic residues" evidence="1">
    <location>
        <begin position="25"/>
        <end position="38"/>
    </location>
</feature>
<dbReference type="Pfam" id="PF18761">
    <property type="entry name" value="Heliorhodopsin"/>
    <property type="match status" value="1"/>
</dbReference>
<evidence type="ECO:0000313" key="3">
    <source>
        <dbReference type="EMBL" id="GMH48705.1"/>
    </source>
</evidence>
<feature type="transmembrane region" description="Helical" evidence="2">
    <location>
        <begin position="219"/>
        <end position="236"/>
    </location>
</feature>
<feature type="compositionally biased region" description="Low complexity" evidence="1">
    <location>
        <begin position="45"/>
        <end position="67"/>
    </location>
</feature>
<feature type="transmembrane region" description="Helical" evidence="2">
    <location>
        <begin position="287"/>
        <end position="307"/>
    </location>
</feature>
<feature type="transmembrane region" description="Helical" evidence="2">
    <location>
        <begin position="256"/>
        <end position="275"/>
    </location>
</feature>
<proteinExistence type="predicted"/>
<comment type="caution">
    <text evidence="3">The sequence shown here is derived from an EMBL/GenBank/DDBJ whole genome shotgun (WGS) entry which is preliminary data.</text>
</comment>
<reference evidence="3" key="1">
    <citation type="submission" date="2022-07" db="EMBL/GenBank/DDBJ databases">
        <title>Genome analysis of Parmales, a sister group of diatoms, reveals the evolutionary specialization of diatoms from phago-mixotrophs to photoautotrophs.</title>
        <authorList>
            <person name="Ban H."/>
            <person name="Sato S."/>
            <person name="Yoshikawa S."/>
            <person name="Kazumasa Y."/>
            <person name="Nakamura Y."/>
            <person name="Ichinomiya M."/>
            <person name="Saitoh K."/>
            <person name="Sato N."/>
            <person name="Blanc-Mathieu R."/>
            <person name="Endo H."/>
            <person name="Kuwata A."/>
            <person name="Ogata H."/>
        </authorList>
    </citation>
    <scope>NUCLEOTIDE SEQUENCE</scope>
</reference>
<gene>
    <name evidence="3" type="ORF">TrRE_jg12713</name>
</gene>
<dbReference type="Proteomes" id="UP001165082">
    <property type="component" value="Unassembled WGS sequence"/>
</dbReference>
<keyword evidence="4" id="KW-1185">Reference proteome</keyword>
<keyword evidence="2" id="KW-0472">Membrane</keyword>
<evidence type="ECO:0000256" key="2">
    <source>
        <dbReference type="SAM" id="Phobius"/>
    </source>
</evidence>
<organism evidence="3 4">
    <name type="scientific">Triparma retinervis</name>
    <dbReference type="NCBI Taxonomy" id="2557542"/>
    <lineage>
        <taxon>Eukaryota</taxon>
        <taxon>Sar</taxon>
        <taxon>Stramenopiles</taxon>
        <taxon>Ochrophyta</taxon>
        <taxon>Bolidophyceae</taxon>
        <taxon>Parmales</taxon>
        <taxon>Triparmaceae</taxon>
        <taxon>Triparma</taxon>
    </lineage>
</organism>
<dbReference type="EMBL" id="BRXZ01000612">
    <property type="protein sequence ID" value="GMH48705.1"/>
    <property type="molecule type" value="Genomic_DNA"/>
</dbReference>